<dbReference type="InterPro" id="IPR042098">
    <property type="entry name" value="TauD-like_sf"/>
</dbReference>
<dbReference type="SUPFAM" id="SSF51197">
    <property type="entry name" value="Clavaminate synthase-like"/>
    <property type="match status" value="1"/>
</dbReference>
<evidence type="ECO:0000313" key="6">
    <source>
        <dbReference type="Proteomes" id="UP000060787"/>
    </source>
</evidence>
<accession>A0A0S2F9Y8</accession>
<proteinExistence type="predicted"/>
<dbReference type="PATRIC" id="fig|84531.8.peg.2148"/>
<evidence type="ECO:0000256" key="2">
    <source>
        <dbReference type="ARBA" id="ARBA00023002"/>
    </source>
</evidence>
<organism evidence="5 6">
    <name type="scientific">Lysobacter antibioticus</name>
    <dbReference type="NCBI Taxonomy" id="84531"/>
    <lineage>
        <taxon>Bacteria</taxon>
        <taxon>Pseudomonadati</taxon>
        <taxon>Pseudomonadota</taxon>
        <taxon>Gammaproteobacteria</taxon>
        <taxon>Lysobacterales</taxon>
        <taxon>Lysobacteraceae</taxon>
        <taxon>Lysobacter</taxon>
    </lineage>
</organism>
<keyword evidence="2" id="KW-0560">Oxidoreductase</keyword>
<evidence type="ECO:0000313" key="5">
    <source>
        <dbReference type="EMBL" id="ALN80269.1"/>
    </source>
</evidence>
<protein>
    <submittedName>
        <fullName evidence="5">Taurine catabolism dioxygenase TauD, TfdA family protein</fullName>
    </submittedName>
</protein>
<dbReference type="PANTHER" id="PTHR10696:SF56">
    <property type="entry name" value="TAUD_TFDA-LIKE DOMAIN-CONTAINING PROTEIN"/>
    <property type="match status" value="1"/>
</dbReference>
<evidence type="ECO:0000256" key="3">
    <source>
        <dbReference type="ARBA" id="ARBA00023194"/>
    </source>
</evidence>
<gene>
    <name evidence="5" type="ORF">LA76x_2130</name>
</gene>
<dbReference type="STRING" id="84531.LA76x_2130"/>
<name>A0A0S2F9Y8_LYSAN</name>
<dbReference type="Gene3D" id="3.60.130.10">
    <property type="entry name" value="Clavaminate synthase-like"/>
    <property type="match status" value="1"/>
</dbReference>
<dbReference type="RefSeq" id="WP_057917630.1">
    <property type="nucleotide sequence ID" value="NZ_CP011129.1"/>
</dbReference>
<evidence type="ECO:0000256" key="1">
    <source>
        <dbReference type="ARBA" id="ARBA00001954"/>
    </source>
</evidence>
<dbReference type="PANTHER" id="PTHR10696">
    <property type="entry name" value="GAMMA-BUTYROBETAINE HYDROXYLASE-RELATED"/>
    <property type="match status" value="1"/>
</dbReference>
<dbReference type="Proteomes" id="UP000060787">
    <property type="component" value="Chromosome"/>
</dbReference>
<keyword evidence="3" id="KW-0045">Antibiotic biosynthesis</keyword>
<dbReference type="InterPro" id="IPR050411">
    <property type="entry name" value="AlphaKG_dependent_hydroxylases"/>
</dbReference>
<dbReference type="AlphaFoldDB" id="A0A0S2F9Y8"/>
<comment type="cofactor">
    <cofactor evidence="1">
        <name>Fe(2+)</name>
        <dbReference type="ChEBI" id="CHEBI:29033"/>
    </cofactor>
</comment>
<keyword evidence="6" id="KW-1185">Reference proteome</keyword>
<dbReference type="GO" id="GO:0016706">
    <property type="term" value="F:2-oxoglutarate-dependent dioxygenase activity"/>
    <property type="evidence" value="ECO:0007669"/>
    <property type="project" value="UniProtKB-ARBA"/>
</dbReference>
<feature type="domain" description="TauD/TfdA-like" evidence="4">
    <location>
        <begin position="25"/>
        <end position="309"/>
    </location>
</feature>
<evidence type="ECO:0000259" key="4">
    <source>
        <dbReference type="Pfam" id="PF02668"/>
    </source>
</evidence>
<keyword evidence="5" id="KW-0223">Dioxygenase</keyword>
<dbReference type="KEGG" id="lab:LA76x_2130"/>
<dbReference type="Pfam" id="PF02668">
    <property type="entry name" value="TauD"/>
    <property type="match status" value="1"/>
</dbReference>
<sequence length="333" mass="36975">MHAFKETALFADGRAPRVFEPGAGERDLAAFVAARHELIEERLLEHGALLFRGFDVASVADFEGFGEAVSPRALDYTYRSTPRSSVGKGVFTATEYPPDQEIALHCENAYQRDWPLKIAFCCLVAPQSGGETPIADMRRVAAAIGEERMDRFEARGVRYVRHYRPYVDIPWETVFQTSDRGEVARFCEANGIVHEWLDAQTLRTAQTNHGTARHPLTGERVFFNQAHLFHVSNLGAEVARSLLNMFGADRLPRHAYYGDGGEIAAEDLQAVREAFAGASIRFPWQVGDVMLLDNMQMAHGRKPFSGARKIVASLLDAYSERASNETVPLAATA</sequence>
<dbReference type="GO" id="GO:0017000">
    <property type="term" value="P:antibiotic biosynthetic process"/>
    <property type="evidence" value="ECO:0007669"/>
    <property type="project" value="UniProtKB-KW"/>
</dbReference>
<dbReference type="InterPro" id="IPR003819">
    <property type="entry name" value="TauD/TfdA-like"/>
</dbReference>
<dbReference type="EMBL" id="CP011129">
    <property type="protein sequence ID" value="ALN80269.1"/>
    <property type="molecule type" value="Genomic_DNA"/>
</dbReference>
<dbReference type="eggNOG" id="COG2175">
    <property type="taxonomic scope" value="Bacteria"/>
</dbReference>
<reference evidence="5 6" key="1">
    <citation type="journal article" date="2015" name="BMC Genomics">
        <title>Comparative genomics and metabolic profiling of the genus Lysobacter.</title>
        <authorList>
            <person name="de Bruijn I."/>
            <person name="Cheng X."/>
            <person name="de Jager V."/>
            <person name="Exposito R.G."/>
            <person name="Watrous J."/>
            <person name="Patel N."/>
            <person name="Postma J."/>
            <person name="Dorrestein P.C."/>
            <person name="Kobayashi D."/>
            <person name="Raaijmakers J.M."/>
        </authorList>
    </citation>
    <scope>NUCLEOTIDE SEQUENCE [LARGE SCALE GENOMIC DNA]</scope>
    <source>
        <strain evidence="5 6">76</strain>
    </source>
</reference>